<accession>A0ACC2GPA3</accession>
<protein>
    <submittedName>
        <fullName evidence="1">Uncharacterized protein</fullName>
    </submittedName>
</protein>
<gene>
    <name evidence="1" type="ORF">DPEC_G00119000</name>
</gene>
<dbReference type="Proteomes" id="UP001157502">
    <property type="component" value="Chromosome 10"/>
</dbReference>
<keyword evidence="2" id="KW-1185">Reference proteome</keyword>
<evidence type="ECO:0000313" key="2">
    <source>
        <dbReference type="Proteomes" id="UP001157502"/>
    </source>
</evidence>
<organism evidence="1 2">
    <name type="scientific">Dallia pectoralis</name>
    <name type="common">Alaska blackfish</name>
    <dbReference type="NCBI Taxonomy" id="75939"/>
    <lineage>
        <taxon>Eukaryota</taxon>
        <taxon>Metazoa</taxon>
        <taxon>Chordata</taxon>
        <taxon>Craniata</taxon>
        <taxon>Vertebrata</taxon>
        <taxon>Euteleostomi</taxon>
        <taxon>Actinopterygii</taxon>
        <taxon>Neopterygii</taxon>
        <taxon>Teleostei</taxon>
        <taxon>Protacanthopterygii</taxon>
        <taxon>Esociformes</taxon>
        <taxon>Umbridae</taxon>
        <taxon>Dallia</taxon>
    </lineage>
</organism>
<dbReference type="EMBL" id="CM055737">
    <property type="protein sequence ID" value="KAJ8005539.1"/>
    <property type="molecule type" value="Genomic_DNA"/>
</dbReference>
<reference evidence="1" key="1">
    <citation type="submission" date="2021-05" db="EMBL/GenBank/DDBJ databases">
        <authorList>
            <person name="Pan Q."/>
            <person name="Jouanno E."/>
            <person name="Zahm M."/>
            <person name="Klopp C."/>
            <person name="Cabau C."/>
            <person name="Louis A."/>
            <person name="Berthelot C."/>
            <person name="Parey E."/>
            <person name="Roest Crollius H."/>
            <person name="Montfort J."/>
            <person name="Robinson-Rechavi M."/>
            <person name="Bouchez O."/>
            <person name="Lampietro C."/>
            <person name="Lopez Roques C."/>
            <person name="Donnadieu C."/>
            <person name="Postlethwait J."/>
            <person name="Bobe J."/>
            <person name="Dillon D."/>
            <person name="Chandos A."/>
            <person name="von Hippel F."/>
            <person name="Guiguen Y."/>
        </authorList>
    </citation>
    <scope>NUCLEOTIDE SEQUENCE</scope>
    <source>
        <strain evidence="1">YG-Jan2019</strain>
    </source>
</reference>
<name>A0ACC2GPA3_DALPE</name>
<proteinExistence type="predicted"/>
<evidence type="ECO:0000313" key="1">
    <source>
        <dbReference type="EMBL" id="KAJ8005539.1"/>
    </source>
</evidence>
<sequence>MQHHTVAVDWLAGQAEWRADLRSEAFTQDTDPLHCRGRHLRVSGGVGRMGARLTGSAGVGIGRRRDGESL</sequence>
<comment type="caution">
    <text evidence="1">The sequence shown here is derived from an EMBL/GenBank/DDBJ whole genome shotgun (WGS) entry which is preliminary data.</text>
</comment>